<dbReference type="AlphaFoldDB" id="A0A1S1WY41"/>
<dbReference type="STRING" id="1903179.BI347_00105"/>
<evidence type="ECO:0000256" key="5">
    <source>
        <dbReference type="ARBA" id="ARBA00025933"/>
    </source>
</evidence>
<dbReference type="Pfam" id="PF06429">
    <property type="entry name" value="Flg_bbr_C"/>
    <property type="match status" value="1"/>
</dbReference>
<dbReference type="InterPro" id="IPR006299">
    <property type="entry name" value="FlgC"/>
</dbReference>
<name>A0A1S1WY41_9NEIS</name>
<protein>
    <recommendedName>
        <fullName evidence="3 6">Flagellar basal-body rod protein FlgC</fullName>
    </recommendedName>
</protein>
<comment type="similarity">
    <text evidence="2">Belongs to the flagella basal body rod proteins family.</text>
</comment>
<proteinExistence type="inferred from homology"/>
<sequence length="147" mass="15258">MGIWQSLAISQSGMDVEQLRAEIAARNIANANVAAAPGANMAKPLRVLAMPVGGASFSQALSNADSAQLPLGGVKAAVVESDVAPRKVLDPSSPLADAQGYVQYSGVNTLEEMFSMTMAVRSYEANVTAFNAARSMMLKALDIGGKQ</sequence>
<feature type="domain" description="Flagellar basal-body/hook protein C-terminal" evidence="7">
    <location>
        <begin position="98"/>
        <end position="142"/>
    </location>
</feature>
<accession>A0A1S1WY41</accession>
<dbReference type="PANTHER" id="PTHR30435">
    <property type="entry name" value="FLAGELLAR PROTEIN"/>
    <property type="match status" value="1"/>
</dbReference>
<evidence type="ECO:0000256" key="4">
    <source>
        <dbReference type="ARBA" id="ARBA00023143"/>
    </source>
</evidence>
<evidence type="ECO:0000259" key="7">
    <source>
        <dbReference type="Pfam" id="PF06429"/>
    </source>
</evidence>
<dbReference type="GO" id="GO:0030694">
    <property type="term" value="C:bacterial-type flagellum basal body, rod"/>
    <property type="evidence" value="ECO:0007669"/>
    <property type="project" value="UniProtKB-UniRule"/>
</dbReference>
<evidence type="ECO:0000256" key="1">
    <source>
        <dbReference type="ARBA" id="ARBA00004117"/>
    </source>
</evidence>
<dbReference type="OrthoDB" id="9794148at2"/>
<reference evidence="8 9" key="1">
    <citation type="submission" date="2016-09" db="EMBL/GenBank/DDBJ databases">
        <title>Chromobacterium muskegensis sp. nov., an insecticidal bacterium isolated from Sphagnum bogs.</title>
        <authorList>
            <person name="Sparks M.E."/>
            <person name="Blackburn M.B."/>
            <person name="Gundersen-Rindal D.E."/>
            <person name="Mitchell A."/>
            <person name="Farrar R."/>
            <person name="Kuhar D."/>
        </authorList>
    </citation>
    <scope>NUCLEOTIDE SEQUENCE [LARGE SCALE GENOMIC DNA]</scope>
    <source>
        <strain evidence="8 9">37-2</strain>
    </source>
</reference>
<dbReference type="RefSeq" id="WP_071115043.1">
    <property type="nucleotide sequence ID" value="NZ_MKCS01000001.1"/>
</dbReference>
<evidence type="ECO:0000256" key="2">
    <source>
        <dbReference type="ARBA" id="ARBA00009677"/>
    </source>
</evidence>
<keyword evidence="4 6" id="KW-0975">Bacterial flagellum</keyword>
<organism evidence="8 9">
    <name type="scientific">Chromobacterium sphagni</name>
    <dbReference type="NCBI Taxonomy" id="1903179"/>
    <lineage>
        <taxon>Bacteria</taxon>
        <taxon>Pseudomonadati</taxon>
        <taxon>Pseudomonadota</taxon>
        <taxon>Betaproteobacteria</taxon>
        <taxon>Neisseriales</taxon>
        <taxon>Chromobacteriaceae</taxon>
        <taxon>Chromobacterium</taxon>
    </lineage>
</organism>
<evidence type="ECO:0000313" key="9">
    <source>
        <dbReference type="Proteomes" id="UP000180088"/>
    </source>
</evidence>
<dbReference type="NCBIfam" id="TIGR01395">
    <property type="entry name" value="FlgC"/>
    <property type="match status" value="1"/>
</dbReference>
<evidence type="ECO:0000256" key="6">
    <source>
        <dbReference type="RuleBase" id="RU362062"/>
    </source>
</evidence>
<evidence type="ECO:0000313" key="8">
    <source>
        <dbReference type="EMBL" id="OHX12069.1"/>
    </source>
</evidence>
<dbReference type="GO" id="GO:0071978">
    <property type="term" value="P:bacterial-type flagellum-dependent swarming motility"/>
    <property type="evidence" value="ECO:0007669"/>
    <property type="project" value="TreeGrafter"/>
</dbReference>
<comment type="subcellular location">
    <subcellularLocation>
        <location evidence="1 6">Bacterial flagellum basal body</location>
    </subcellularLocation>
</comment>
<gene>
    <name evidence="8" type="ORF">BI347_00105</name>
</gene>
<comment type="caution">
    <text evidence="8">The sequence shown here is derived from an EMBL/GenBank/DDBJ whole genome shotgun (WGS) entry which is preliminary data.</text>
</comment>
<dbReference type="InterPro" id="IPR010930">
    <property type="entry name" value="Flg_bb/hook_C_dom"/>
</dbReference>
<dbReference type="EMBL" id="MKCS01000001">
    <property type="protein sequence ID" value="OHX12069.1"/>
    <property type="molecule type" value="Genomic_DNA"/>
</dbReference>
<keyword evidence="8" id="KW-0969">Cilium</keyword>
<dbReference type="PANTHER" id="PTHR30435:SF2">
    <property type="entry name" value="FLAGELLAR BASAL-BODY ROD PROTEIN FLGC"/>
    <property type="match status" value="1"/>
</dbReference>
<keyword evidence="8" id="KW-0282">Flagellum</keyword>
<keyword evidence="8" id="KW-0966">Cell projection</keyword>
<dbReference type="Proteomes" id="UP000180088">
    <property type="component" value="Unassembled WGS sequence"/>
</dbReference>
<evidence type="ECO:0000256" key="3">
    <source>
        <dbReference type="ARBA" id="ARBA00017941"/>
    </source>
</evidence>
<comment type="subunit">
    <text evidence="5 6">The basal body constitutes a major portion of the flagellar organelle and consists of four rings (L,P,S, and M) mounted on a central rod. The rod consists of about 26 subunits of FlgG in the distal portion, and FlgB, FlgC and FlgF are thought to build up the proximal portion of the rod with about 6 subunits each.</text>
</comment>